<feature type="compositionally biased region" description="Polar residues" evidence="1">
    <location>
        <begin position="67"/>
        <end position="78"/>
    </location>
</feature>
<keyword evidence="3" id="KW-1185">Reference proteome</keyword>
<feature type="compositionally biased region" description="Pro residues" evidence="1">
    <location>
        <begin position="57"/>
        <end position="66"/>
    </location>
</feature>
<evidence type="ECO:0000313" key="2">
    <source>
        <dbReference type="EMBL" id="CAL8139856.1"/>
    </source>
</evidence>
<gene>
    <name evidence="2" type="ORF">ODALV1_LOCUS28028</name>
</gene>
<feature type="compositionally biased region" description="Basic and acidic residues" evidence="1">
    <location>
        <begin position="44"/>
        <end position="55"/>
    </location>
</feature>
<dbReference type="Proteomes" id="UP001642540">
    <property type="component" value="Unassembled WGS sequence"/>
</dbReference>
<evidence type="ECO:0000256" key="1">
    <source>
        <dbReference type="SAM" id="MobiDB-lite"/>
    </source>
</evidence>
<protein>
    <submittedName>
        <fullName evidence="2">Uncharacterized protein</fullName>
    </submittedName>
</protein>
<organism evidence="2 3">
    <name type="scientific">Orchesella dallaii</name>
    <dbReference type="NCBI Taxonomy" id="48710"/>
    <lineage>
        <taxon>Eukaryota</taxon>
        <taxon>Metazoa</taxon>
        <taxon>Ecdysozoa</taxon>
        <taxon>Arthropoda</taxon>
        <taxon>Hexapoda</taxon>
        <taxon>Collembola</taxon>
        <taxon>Entomobryomorpha</taxon>
        <taxon>Entomobryoidea</taxon>
        <taxon>Orchesellidae</taxon>
        <taxon>Orchesellinae</taxon>
        <taxon>Orchesella</taxon>
    </lineage>
</organism>
<evidence type="ECO:0000313" key="3">
    <source>
        <dbReference type="Proteomes" id="UP001642540"/>
    </source>
</evidence>
<comment type="caution">
    <text evidence="2">The sequence shown here is derived from an EMBL/GenBank/DDBJ whole genome shotgun (WGS) entry which is preliminary data.</text>
</comment>
<dbReference type="EMBL" id="CAXLJM020000131">
    <property type="protein sequence ID" value="CAL8139856.1"/>
    <property type="molecule type" value="Genomic_DNA"/>
</dbReference>
<accession>A0ABP1RZI6</accession>
<name>A0ABP1RZI6_9HEXA</name>
<sequence length="117" mass="13469">MAYLMSLAMLFICGYKAYEVTIIVFYLSDQSQLVDKEDAEIHDLHQHEYERRHSDPIPQPQPPLPPSSYTTGPDTSRPTTAKTYTTAETDEYQKKDEPKRAPYGDNFKKYVEGTSFP</sequence>
<reference evidence="2 3" key="1">
    <citation type="submission" date="2024-08" db="EMBL/GenBank/DDBJ databases">
        <authorList>
            <person name="Cucini C."/>
            <person name="Frati F."/>
        </authorList>
    </citation>
    <scope>NUCLEOTIDE SEQUENCE [LARGE SCALE GENOMIC DNA]</scope>
</reference>
<feature type="region of interest" description="Disordered" evidence="1">
    <location>
        <begin position="44"/>
        <end position="117"/>
    </location>
</feature>
<proteinExistence type="predicted"/>
<feature type="compositionally biased region" description="Basic and acidic residues" evidence="1">
    <location>
        <begin position="91"/>
        <end position="111"/>
    </location>
</feature>